<protein>
    <recommendedName>
        <fullName evidence="3">Alpha/beta hydrolase fold-3 domain-containing protein</fullName>
    </recommendedName>
</protein>
<dbReference type="InterPro" id="IPR013094">
    <property type="entry name" value="AB_hydrolase_3"/>
</dbReference>
<dbReference type="PANTHER" id="PTHR48081">
    <property type="entry name" value="AB HYDROLASE SUPERFAMILY PROTEIN C4A8.06C"/>
    <property type="match status" value="1"/>
</dbReference>
<dbReference type="AlphaFoldDB" id="A0A1W6YTH5"/>
<dbReference type="SUPFAM" id="SSF53474">
    <property type="entry name" value="alpha/beta-Hydrolases"/>
    <property type="match status" value="1"/>
</dbReference>
<dbReference type="GO" id="GO:0016787">
    <property type="term" value="F:hydrolase activity"/>
    <property type="evidence" value="ECO:0007669"/>
    <property type="project" value="UniProtKB-KW"/>
</dbReference>
<evidence type="ECO:0000313" key="5">
    <source>
        <dbReference type="Proteomes" id="UP000194151"/>
    </source>
</evidence>
<evidence type="ECO:0000256" key="2">
    <source>
        <dbReference type="SAM" id="MobiDB-lite"/>
    </source>
</evidence>
<evidence type="ECO:0000259" key="3">
    <source>
        <dbReference type="Pfam" id="PF07859"/>
    </source>
</evidence>
<dbReference type="InterPro" id="IPR029058">
    <property type="entry name" value="AB_hydrolase_fold"/>
</dbReference>
<feature type="domain" description="Alpha/beta hydrolase fold-3" evidence="3">
    <location>
        <begin position="52"/>
        <end position="254"/>
    </location>
</feature>
<evidence type="ECO:0000313" key="4">
    <source>
        <dbReference type="EMBL" id="ARP84284.1"/>
    </source>
</evidence>
<reference evidence="4 5" key="1">
    <citation type="submission" date="2017-05" db="EMBL/GenBank/DDBJ databases">
        <title>Complete and WGS of Bordetella genogroups.</title>
        <authorList>
            <person name="Spilker T."/>
            <person name="LiPuma J."/>
        </authorList>
    </citation>
    <scope>NUCLEOTIDE SEQUENCE [LARGE SCALE GENOMIC DNA]</scope>
    <source>
        <strain evidence="4 5">AU19157</strain>
    </source>
</reference>
<keyword evidence="5" id="KW-1185">Reference proteome</keyword>
<dbReference type="InterPro" id="IPR050300">
    <property type="entry name" value="GDXG_lipolytic_enzyme"/>
</dbReference>
<proteinExistence type="predicted"/>
<keyword evidence="1" id="KW-0378">Hydrolase</keyword>
<dbReference type="Pfam" id="PF07859">
    <property type="entry name" value="Abhydrolase_3"/>
    <property type="match status" value="1"/>
</dbReference>
<dbReference type="PANTHER" id="PTHR48081:SF8">
    <property type="entry name" value="ALPHA_BETA HYDROLASE FOLD-3 DOMAIN-CONTAINING PROTEIN-RELATED"/>
    <property type="match status" value="1"/>
</dbReference>
<feature type="region of interest" description="Disordered" evidence="2">
    <location>
        <begin position="1"/>
        <end position="34"/>
    </location>
</feature>
<dbReference type="OrthoDB" id="9794445at2"/>
<accession>A0A1W6YTH5</accession>
<sequence length="292" mass="29869">MSCDPDIAAGRPGRTAASSSNAGSSSPASSVAPPHPVRFYGRRASGAVAPVVVHFHGGAFVSGSVDDSSTVARLLADAGAVVLSVDYPLAPLHPFPSAVEAAYATLRWAHEHRRQLGGKGAALFVAGEEAGGCIAAAVALMARDRLGPPVDGQILFSPMLDASMGTASVRCAQGTDEGAEWAGGWRGYLPCACDASHPYASPLAGTRLAGLPPLLLLSGSDDPLRDEGRAYASRLRAAGVPVIREARERAHAWQGADAGDEPPDSAELDALRARLFSFLLTHPGGVAPAAPL</sequence>
<name>A0A1W6YTH5_9BORD</name>
<dbReference type="Proteomes" id="UP000194151">
    <property type="component" value="Chromosome"/>
</dbReference>
<organism evidence="4 5">
    <name type="scientific">Bordetella genomosp. 8</name>
    <dbReference type="NCBI Taxonomy" id="1416806"/>
    <lineage>
        <taxon>Bacteria</taxon>
        <taxon>Pseudomonadati</taxon>
        <taxon>Pseudomonadota</taxon>
        <taxon>Betaproteobacteria</taxon>
        <taxon>Burkholderiales</taxon>
        <taxon>Alcaligenaceae</taxon>
        <taxon>Bordetella</taxon>
    </lineage>
</organism>
<dbReference type="EMBL" id="CP021108">
    <property type="protein sequence ID" value="ARP84284.1"/>
    <property type="molecule type" value="Genomic_DNA"/>
</dbReference>
<dbReference type="KEGG" id="bgv:CAL12_00400"/>
<dbReference type="STRING" id="1416806.CAL12_00400"/>
<gene>
    <name evidence="4" type="ORF">CAL12_00400</name>
</gene>
<feature type="compositionally biased region" description="Low complexity" evidence="2">
    <location>
        <begin position="16"/>
        <end position="32"/>
    </location>
</feature>
<evidence type="ECO:0000256" key="1">
    <source>
        <dbReference type="ARBA" id="ARBA00022801"/>
    </source>
</evidence>
<dbReference type="Gene3D" id="3.40.50.1820">
    <property type="entry name" value="alpha/beta hydrolase"/>
    <property type="match status" value="1"/>
</dbReference>